<accession>A0A939BV53</accession>
<protein>
    <recommendedName>
        <fullName evidence="1">Actinobacteria/chloroflexi VLRF1 release factor domain-containing protein</fullName>
    </recommendedName>
</protein>
<dbReference type="InterPro" id="IPR040783">
    <property type="entry name" value="VLRF1"/>
</dbReference>
<evidence type="ECO:0000313" key="2">
    <source>
        <dbReference type="EMBL" id="MBM9466193.1"/>
    </source>
</evidence>
<organism evidence="2 3">
    <name type="scientific">Nakamurella leprariae</name>
    <dbReference type="NCBI Taxonomy" id="2803911"/>
    <lineage>
        <taxon>Bacteria</taxon>
        <taxon>Bacillati</taxon>
        <taxon>Actinomycetota</taxon>
        <taxon>Actinomycetes</taxon>
        <taxon>Nakamurellales</taxon>
        <taxon>Nakamurellaceae</taxon>
        <taxon>Nakamurella</taxon>
    </lineage>
</organism>
<sequence>MSRVRQAAGGGRVVEVELARVPAWLNRFAGRNDGLADVVADPQRVLALAVDGTTASLAVPFPPMGLGPADAPLEPVEALIAHLERFRTVGVITVRSGAHSVGLARDIAREATVTGSSTDRAYVQGRTAAGGWSQQRYARRRTGQRREAMADTADTVARLLVPVARELDALVTAGDTSAVSEVLADRRLAPLLGLPRRHFADIPEPRRAVLDEVAARAGTVEITVVDPVR</sequence>
<dbReference type="EMBL" id="JAERWK010000004">
    <property type="protein sequence ID" value="MBM9466193.1"/>
    <property type="molecule type" value="Genomic_DNA"/>
</dbReference>
<dbReference type="RefSeq" id="WP_205259162.1">
    <property type="nucleotide sequence ID" value="NZ_JAERWK010000004.1"/>
</dbReference>
<comment type="caution">
    <text evidence="2">The sequence shown here is derived from an EMBL/GenBank/DDBJ whole genome shotgun (WGS) entry which is preliminary data.</text>
</comment>
<feature type="domain" description="Actinobacteria/chloroflexi VLRF1 release factor" evidence="1">
    <location>
        <begin position="87"/>
        <end position="223"/>
    </location>
</feature>
<dbReference type="InterPro" id="IPR042226">
    <property type="entry name" value="eFR1_2_sf"/>
</dbReference>
<reference evidence="2" key="1">
    <citation type="submission" date="2021-01" db="EMBL/GenBank/DDBJ databases">
        <title>YIM 132084 draft genome.</title>
        <authorList>
            <person name="An D."/>
        </authorList>
    </citation>
    <scope>NUCLEOTIDE SEQUENCE</scope>
    <source>
        <strain evidence="2">YIM 132084</strain>
    </source>
</reference>
<proteinExistence type="predicted"/>
<dbReference type="SUPFAM" id="SSF53137">
    <property type="entry name" value="Translational machinery components"/>
    <property type="match status" value="1"/>
</dbReference>
<dbReference type="Proteomes" id="UP000663792">
    <property type="component" value="Unassembled WGS sequence"/>
</dbReference>
<gene>
    <name evidence="2" type="ORF">JL106_02715</name>
</gene>
<keyword evidence="3" id="KW-1185">Reference proteome</keyword>
<dbReference type="AlphaFoldDB" id="A0A939BV53"/>
<evidence type="ECO:0000313" key="3">
    <source>
        <dbReference type="Proteomes" id="UP000663792"/>
    </source>
</evidence>
<name>A0A939BV53_9ACTN</name>
<dbReference type="Pfam" id="PF18859">
    <property type="entry name" value="acVLRF1"/>
    <property type="match status" value="1"/>
</dbReference>
<evidence type="ECO:0000259" key="1">
    <source>
        <dbReference type="Pfam" id="PF18859"/>
    </source>
</evidence>
<dbReference type="Gene3D" id="3.30.420.60">
    <property type="entry name" value="eRF1 domain 2"/>
    <property type="match status" value="1"/>
</dbReference>
<dbReference type="NCBIfam" id="NF041024">
    <property type="entry name" value="acVLRF1_NCBI"/>
    <property type="match status" value="1"/>
</dbReference>